<dbReference type="EMBL" id="JACEIK010012023">
    <property type="protein sequence ID" value="MCE3216008.1"/>
    <property type="molecule type" value="Genomic_DNA"/>
</dbReference>
<sequence>MEEPMDCCGSNSVSDSRQEADRQSQIALSLDSVGDDPSSRRRSVACFVREKLRVPVDGDCIEEPS</sequence>
<dbReference type="Proteomes" id="UP000823775">
    <property type="component" value="Unassembled WGS sequence"/>
</dbReference>
<feature type="non-terminal residue" evidence="2">
    <location>
        <position position="65"/>
    </location>
</feature>
<evidence type="ECO:0000256" key="1">
    <source>
        <dbReference type="SAM" id="MobiDB-lite"/>
    </source>
</evidence>
<feature type="region of interest" description="Disordered" evidence="1">
    <location>
        <begin position="1"/>
        <end position="39"/>
    </location>
</feature>
<name>A0ABS8WXT4_DATST</name>
<keyword evidence="3" id="KW-1185">Reference proteome</keyword>
<reference evidence="2 3" key="1">
    <citation type="journal article" date="2021" name="BMC Genomics">
        <title>Datura genome reveals duplications of psychoactive alkaloid biosynthetic genes and high mutation rate following tissue culture.</title>
        <authorList>
            <person name="Rajewski A."/>
            <person name="Carter-House D."/>
            <person name="Stajich J."/>
            <person name="Litt A."/>
        </authorList>
    </citation>
    <scope>NUCLEOTIDE SEQUENCE [LARGE SCALE GENOMIC DNA]</scope>
    <source>
        <strain evidence="2">AR-01</strain>
    </source>
</reference>
<comment type="caution">
    <text evidence="2">The sequence shown here is derived from an EMBL/GenBank/DDBJ whole genome shotgun (WGS) entry which is preliminary data.</text>
</comment>
<proteinExistence type="predicted"/>
<evidence type="ECO:0000313" key="2">
    <source>
        <dbReference type="EMBL" id="MCE3216008.1"/>
    </source>
</evidence>
<gene>
    <name evidence="2" type="ORF">HAX54_004379</name>
</gene>
<protein>
    <submittedName>
        <fullName evidence="2">Uncharacterized protein</fullName>
    </submittedName>
</protein>
<organism evidence="2 3">
    <name type="scientific">Datura stramonium</name>
    <name type="common">Jimsonweed</name>
    <name type="synonym">Common thornapple</name>
    <dbReference type="NCBI Taxonomy" id="4076"/>
    <lineage>
        <taxon>Eukaryota</taxon>
        <taxon>Viridiplantae</taxon>
        <taxon>Streptophyta</taxon>
        <taxon>Embryophyta</taxon>
        <taxon>Tracheophyta</taxon>
        <taxon>Spermatophyta</taxon>
        <taxon>Magnoliopsida</taxon>
        <taxon>eudicotyledons</taxon>
        <taxon>Gunneridae</taxon>
        <taxon>Pentapetalae</taxon>
        <taxon>asterids</taxon>
        <taxon>lamiids</taxon>
        <taxon>Solanales</taxon>
        <taxon>Solanaceae</taxon>
        <taxon>Solanoideae</taxon>
        <taxon>Datureae</taxon>
        <taxon>Datura</taxon>
    </lineage>
</organism>
<accession>A0ABS8WXT4</accession>
<evidence type="ECO:0000313" key="3">
    <source>
        <dbReference type="Proteomes" id="UP000823775"/>
    </source>
</evidence>